<dbReference type="EMBL" id="JBHMCG010000019">
    <property type="protein sequence ID" value="MFB9571737.1"/>
    <property type="molecule type" value="Genomic_DNA"/>
</dbReference>
<sequence length="60" mass="6715">MGWGGYLVSADYWSRITQDWQSKLLAVASWPSCLFTSGSTAHRDRSLSVRPLSTRLPTGR</sequence>
<dbReference type="RefSeq" id="WP_345512086.1">
    <property type="nucleotide sequence ID" value="NZ_BAAAXD010000013.1"/>
</dbReference>
<reference evidence="2 3" key="1">
    <citation type="submission" date="2024-09" db="EMBL/GenBank/DDBJ databases">
        <authorList>
            <person name="Sun Q."/>
            <person name="Mori K."/>
        </authorList>
    </citation>
    <scope>NUCLEOTIDE SEQUENCE [LARGE SCALE GENOMIC DNA]</scope>
    <source>
        <strain evidence="2 3">JCM 3331</strain>
    </source>
</reference>
<comment type="caution">
    <text evidence="2">The sequence shown here is derived from an EMBL/GenBank/DDBJ whole genome shotgun (WGS) entry which is preliminary data.</text>
</comment>
<feature type="region of interest" description="Disordered" evidence="1">
    <location>
        <begin position="38"/>
        <end position="60"/>
    </location>
</feature>
<evidence type="ECO:0000313" key="3">
    <source>
        <dbReference type="Proteomes" id="UP001589710"/>
    </source>
</evidence>
<name>A0ABV5R1K7_9ACTN</name>
<organism evidence="2 3">
    <name type="scientific">Streptomyces yanii</name>
    <dbReference type="NCBI Taxonomy" id="78510"/>
    <lineage>
        <taxon>Bacteria</taxon>
        <taxon>Bacillati</taxon>
        <taxon>Actinomycetota</taxon>
        <taxon>Actinomycetes</taxon>
        <taxon>Kitasatosporales</taxon>
        <taxon>Streptomycetaceae</taxon>
        <taxon>Streptomyces</taxon>
    </lineage>
</organism>
<keyword evidence="3" id="KW-1185">Reference proteome</keyword>
<dbReference type="Proteomes" id="UP001589710">
    <property type="component" value="Unassembled WGS sequence"/>
</dbReference>
<evidence type="ECO:0000256" key="1">
    <source>
        <dbReference type="SAM" id="MobiDB-lite"/>
    </source>
</evidence>
<gene>
    <name evidence="2" type="ORF">ACFFTL_05085</name>
</gene>
<accession>A0ABV5R1K7</accession>
<proteinExistence type="predicted"/>
<protein>
    <submittedName>
        <fullName evidence="2">Uncharacterized protein</fullName>
    </submittedName>
</protein>
<evidence type="ECO:0000313" key="2">
    <source>
        <dbReference type="EMBL" id="MFB9571737.1"/>
    </source>
</evidence>